<dbReference type="InterPro" id="IPR050319">
    <property type="entry name" value="ABC_transp_ATP-bind"/>
</dbReference>
<dbReference type="SMART" id="SM00382">
    <property type="entry name" value="AAA"/>
    <property type="match status" value="2"/>
</dbReference>
<dbReference type="EMBL" id="BAABCM010000001">
    <property type="protein sequence ID" value="GAA3792224.1"/>
    <property type="molecule type" value="Genomic_DNA"/>
</dbReference>
<dbReference type="NCBIfam" id="NF008453">
    <property type="entry name" value="PRK11308.1"/>
    <property type="match status" value="2"/>
</dbReference>
<evidence type="ECO:0000313" key="6">
    <source>
        <dbReference type="EMBL" id="GAA3792224.1"/>
    </source>
</evidence>
<dbReference type="Pfam" id="PF08352">
    <property type="entry name" value="oligo_HPY"/>
    <property type="match status" value="2"/>
</dbReference>
<dbReference type="PANTHER" id="PTHR43776:SF7">
    <property type="entry name" value="D,D-DIPEPTIDE TRANSPORT ATP-BINDING PROTEIN DDPF-RELATED"/>
    <property type="match status" value="1"/>
</dbReference>
<keyword evidence="3" id="KW-0547">Nucleotide-binding</keyword>
<evidence type="ECO:0000256" key="2">
    <source>
        <dbReference type="ARBA" id="ARBA00022448"/>
    </source>
</evidence>
<evidence type="ECO:0000259" key="5">
    <source>
        <dbReference type="PROSITE" id="PS50893"/>
    </source>
</evidence>
<keyword evidence="7" id="KW-1185">Reference proteome</keyword>
<dbReference type="InterPro" id="IPR003593">
    <property type="entry name" value="AAA+_ATPase"/>
</dbReference>
<name>A0ABP7HH40_9PSEU</name>
<dbReference type="CDD" id="cd03257">
    <property type="entry name" value="ABC_NikE_OppD_transporters"/>
    <property type="match status" value="2"/>
</dbReference>
<evidence type="ECO:0000313" key="7">
    <source>
        <dbReference type="Proteomes" id="UP001501624"/>
    </source>
</evidence>
<dbReference type="InterPro" id="IPR003439">
    <property type="entry name" value="ABC_transporter-like_ATP-bd"/>
</dbReference>
<evidence type="ECO:0000256" key="3">
    <source>
        <dbReference type="ARBA" id="ARBA00022741"/>
    </source>
</evidence>
<dbReference type="InterPro" id="IPR013563">
    <property type="entry name" value="Oligopep_ABC_C"/>
</dbReference>
<feature type="domain" description="ABC transporter" evidence="5">
    <location>
        <begin position="4"/>
        <end position="250"/>
    </location>
</feature>
<evidence type="ECO:0000256" key="1">
    <source>
        <dbReference type="ARBA" id="ARBA00005417"/>
    </source>
</evidence>
<dbReference type="SUPFAM" id="SSF52540">
    <property type="entry name" value="P-loop containing nucleoside triphosphate hydrolases"/>
    <property type="match status" value="2"/>
</dbReference>
<protein>
    <submittedName>
        <fullName evidence="6">ABC transporter ATP-binding protein</fullName>
    </submittedName>
</protein>
<dbReference type="Proteomes" id="UP001501624">
    <property type="component" value="Unassembled WGS sequence"/>
</dbReference>
<dbReference type="Gene3D" id="3.40.50.300">
    <property type="entry name" value="P-loop containing nucleotide triphosphate hydrolases"/>
    <property type="match status" value="2"/>
</dbReference>
<organism evidence="6 7">
    <name type="scientific">Amycolatopsis tucumanensis</name>
    <dbReference type="NCBI Taxonomy" id="401106"/>
    <lineage>
        <taxon>Bacteria</taxon>
        <taxon>Bacillati</taxon>
        <taxon>Actinomycetota</taxon>
        <taxon>Actinomycetes</taxon>
        <taxon>Pseudonocardiales</taxon>
        <taxon>Pseudonocardiaceae</taxon>
        <taxon>Amycolatopsis</taxon>
    </lineage>
</organism>
<dbReference type="Pfam" id="PF00005">
    <property type="entry name" value="ABC_tran"/>
    <property type="match status" value="2"/>
</dbReference>
<keyword evidence="2" id="KW-0813">Transport</keyword>
<dbReference type="InterPro" id="IPR017871">
    <property type="entry name" value="ABC_transporter-like_CS"/>
</dbReference>
<feature type="domain" description="ABC transporter" evidence="5">
    <location>
        <begin position="271"/>
        <end position="512"/>
    </location>
</feature>
<comment type="caution">
    <text evidence="6">The sequence shown here is derived from an EMBL/GenBank/DDBJ whole genome shotgun (WGS) entry which is preliminary data.</text>
</comment>
<dbReference type="GO" id="GO:0005524">
    <property type="term" value="F:ATP binding"/>
    <property type="evidence" value="ECO:0007669"/>
    <property type="project" value="UniProtKB-KW"/>
</dbReference>
<dbReference type="PROSITE" id="PS50893">
    <property type="entry name" value="ABC_TRANSPORTER_2"/>
    <property type="match status" value="2"/>
</dbReference>
<reference evidence="7" key="1">
    <citation type="journal article" date="2019" name="Int. J. Syst. Evol. Microbiol.">
        <title>The Global Catalogue of Microorganisms (GCM) 10K type strain sequencing project: providing services to taxonomists for standard genome sequencing and annotation.</title>
        <authorList>
            <consortium name="The Broad Institute Genomics Platform"/>
            <consortium name="The Broad Institute Genome Sequencing Center for Infectious Disease"/>
            <person name="Wu L."/>
            <person name="Ma J."/>
        </authorList>
    </citation>
    <scope>NUCLEOTIDE SEQUENCE [LARGE SCALE GENOMIC DNA]</scope>
    <source>
        <strain evidence="7">JCM 17017</strain>
    </source>
</reference>
<evidence type="ECO:0000256" key="4">
    <source>
        <dbReference type="ARBA" id="ARBA00022840"/>
    </source>
</evidence>
<dbReference type="PANTHER" id="PTHR43776">
    <property type="entry name" value="TRANSPORT ATP-BINDING PROTEIN"/>
    <property type="match status" value="1"/>
</dbReference>
<dbReference type="InterPro" id="IPR027417">
    <property type="entry name" value="P-loop_NTPase"/>
</dbReference>
<gene>
    <name evidence="6" type="ORF">GCM10022380_06140</name>
</gene>
<comment type="similarity">
    <text evidence="1">Belongs to the ABC transporter superfamily.</text>
</comment>
<dbReference type="PROSITE" id="PS00211">
    <property type="entry name" value="ABC_TRANSPORTER_1"/>
    <property type="match status" value="2"/>
</dbReference>
<proteinExistence type="inferred from homology"/>
<accession>A0ABP7HH40</accession>
<dbReference type="NCBIfam" id="NF007739">
    <property type="entry name" value="PRK10419.1"/>
    <property type="match status" value="2"/>
</dbReference>
<keyword evidence="4 6" id="KW-0067">ATP-binding</keyword>
<sequence length="535" mass="56798">MTLLRVDGLRVAYGGAEAVRGVDFTVARGETVALVGESGSGKSTVAHAVLRLLPPGGRITGGTISLGDEELTRAAESRMRQLRGSRVALVPQDPLAYLNPVKRIGEQVAEVRRIHRLAAGERAAADAVKLLTTAGLPDAAKLARRYPHELSGGMRQRVLIAIALAAEPALIVADEPTSALDVTVQRVILDHLGGLSRELGIAVLLITHDLAVAAERADRVLVMRAGEIVEHGPAGLILSRPAHDYTRALVASVPGGRAPEPPATDRSHPLVEVEQLRRGFPGQETPAVDGVTLAVAPGQALGLVGESGSGKSTVARLIACLDRPSAGRVVLDGTDTATATGGRLRALRRTVQLIQQSPYTALDPRFSAGRSVAEPLRAFGIGDRRSRRARVAELFDLVRLPRDLLTRRPGELSGGQRQRVAIARALALEPRLLVCDEPVSALDVTVQSAILDLLAELRAEFGLAYVFISHDLAVVRQLCDRVAVMRRGRIVEAGATEALFTNPGHDYTRELLDAIPKAATASRATPDSLYPAGTR</sequence>